<sequence length="113" mass="12125">MKLEFLFAPTADLPASLSLYRDVFGAEEIWREGDTTVALGLPGSDVQLMLDANDPDAPAGPVFVVDSVARFHEEHAAALEVIEAPMEIPGGFQATYRDPAGLAIYVMDQSTDA</sequence>
<reference evidence="2 3" key="1">
    <citation type="submission" date="2019-10" db="EMBL/GenBank/DDBJ databases">
        <authorList>
            <person name="Nie G."/>
            <person name="Ming H."/>
            <person name="Yi B."/>
        </authorList>
    </citation>
    <scope>NUCLEOTIDE SEQUENCE [LARGE SCALE GENOMIC DNA]</scope>
    <source>
        <strain evidence="2 3">CFH 90414</strain>
    </source>
</reference>
<dbReference type="InterPro" id="IPR004360">
    <property type="entry name" value="Glyas_Fos-R_dOase_dom"/>
</dbReference>
<dbReference type="Pfam" id="PF00903">
    <property type="entry name" value="Glyoxalase"/>
    <property type="match status" value="1"/>
</dbReference>
<dbReference type="Gene3D" id="3.10.180.10">
    <property type="entry name" value="2,3-Dihydroxybiphenyl 1,2-Dioxygenase, domain 1"/>
    <property type="match status" value="1"/>
</dbReference>
<proteinExistence type="predicted"/>
<feature type="domain" description="VOC" evidence="1">
    <location>
        <begin position="2"/>
        <end position="109"/>
    </location>
</feature>
<evidence type="ECO:0000259" key="1">
    <source>
        <dbReference type="PROSITE" id="PS51819"/>
    </source>
</evidence>
<dbReference type="PROSITE" id="PS51819">
    <property type="entry name" value="VOC"/>
    <property type="match status" value="1"/>
</dbReference>
<keyword evidence="3" id="KW-1185">Reference proteome</keyword>
<gene>
    <name evidence="2" type="ORF">GE115_01035</name>
</gene>
<dbReference type="AlphaFoldDB" id="A0A6I2EZB2"/>
<dbReference type="SUPFAM" id="SSF54593">
    <property type="entry name" value="Glyoxalase/Bleomycin resistance protein/Dihydroxybiphenyl dioxygenase"/>
    <property type="match status" value="1"/>
</dbReference>
<evidence type="ECO:0000313" key="3">
    <source>
        <dbReference type="Proteomes" id="UP000431080"/>
    </source>
</evidence>
<organism evidence="2 3">
    <name type="scientific">Agromyces agglutinans</name>
    <dbReference type="NCBI Taxonomy" id="2662258"/>
    <lineage>
        <taxon>Bacteria</taxon>
        <taxon>Bacillati</taxon>
        <taxon>Actinomycetota</taxon>
        <taxon>Actinomycetes</taxon>
        <taxon>Micrococcales</taxon>
        <taxon>Microbacteriaceae</taxon>
        <taxon>Agromyces</taxon>
    </lineage>
</organism>
<dbReference type="InterPro" id="IPR037523">
    <property type="entry name" value="VOC_core"/>
</dbReference>
<evidence type="ECO:0000313" key="2">
    <source>
        <dbReference type="EMBL" id="MRG58465.1"/>
    </source>
</evidence>
<name>A0A6I2EZB2_9MICO</name>
<dbReference type="RefSeq" id="WP_153682972.1">
    <property type="nucleotide sequence ID" value="NZ_WJIF01000001.1"/>
</dbReference>
<dbReference type="EMBL" id="WJIF01000001">
    <property type="protein sequence ID" value="MRG58465.1"/>
    <property type="molecule type" value="Genomic_DNA"/>
</dbReference>
<comment type="caution">
    <text evidence="2">The sequence shown here is derived from an EMBL/GenBank/DDBJ whole genome shotgun (WGS) entry which is preliminary data.</text>
</comment>
<dbReference type="Proteomes" id="UP000431080">
    <property type="component" value="Unassembled WGS sequence"/>
</dbReference>
<dbReference type="InterPro" id="IPR029068">
    <property type="entry name" value="Glyas_Bleomycin-R_OHBP_Dase"/>
</dbReference>
<accession>A0A6I2EZB2</accession>
<dbReference type="CDD" id="cd06587">
    <property type="entry name" value="VOC"/>
    <property type="match status" value="1"/>
</dbReference>
<protein>
    <recommendedName>
        <fullName evidence="1">VOC domain-containing protein</fullName>
    </recommendedName>
</protein>